<dbReference type="EMBL" id="JAATLK010000004">
    <property type="protein sequence ID" value="NIZ47744.1"/>
    <property type="molecule type" value="Genomic_DNA"/>
</dbReference>
<accession>A0A968GDF2</accession>
<evidence type="ECO:0000313" key="1">
    <source>
        <dbReference type="EMBL" id="NIZ47744.1"/>
    </source>
</evidence>
<dbReference type="Proteomes" id="UP000752013">
    <property type="component" value="Unassembled WGS sequence"/>
</dbReference>
<sequence>MINNVNQKSGDYSNNATRDINITNNYYNTNDHGSEQNQKNEAQYIHIIRYIINMEITPIVNGSVAIVERATVDEKMTHNNIKDASLIKYIDDYPTTVMVVEQAIADVLDEPKKEFSGEARFLKNIRDLWEKRACSEVTDKTSGDELWMFCYNVLFNDLKAKFTNFSLESAIHEVLCYAFTKCQFLENPNAV</sequence>
<dbReference type="RefSeq" id="WP_167704479.1">
    <property type="nucleotide sequence ID" value="NZ_CP118171.1"/>
</dbReference>
<reference evidence="1" key="1">
    <citation type="submission" date="2020-03" db="EMBL/GenBank/DDBJ databases">
        <title>Spirochaetal bacteria isolated from arthropods constitute a novel genus Entomospira genus novum within the order Spirochaetales.</title>
        <authorList>
            <person name="Grana-Miraglia L."/>
            <person name="Sikutova S."/>
            <person name="Fingerle V."/>
            <person name="Sing A."/>
            <person name="Castillo-Ramirez S."/>
            <person name="Margos G."/>
            <person name="Rudolf I."/>
        </authorList>
    </citation>
    <scope>NUCLEOTIDE SEQUENCE</scope>
    <source>
        <strain evidence="1">BR208</strain>
    </source>
</reference>
<evidence type="ECO:0000313" key="2">
    <source>
        <dbReference type="Proteomes" id="UP000752013"/>
    </source>
</evidence>
<comment type="caution">
    <text evidence="1">The sequence shown here is derived from an EMBL/GenBank/DDBJ whole genome shotgun (WGS) entry which is preliminary data.</text>
</comment>
<gene>
    <name evidence="1" type="ORF">HCT46_07440</name>
</gene>
<keyword evidence="2" id="KW-1185">Reference proteome</keyword>
<organism evidence="1 2">
    <name type="scientific">Entomospira nematocerorum</name>
    <dbReference type="NCBI Taxonomy" id="2719987"/>
    <lineage>
        <taxon>Bacteria</taxon>
        <taxon>Pseudomonadati</taxon>
        <taxon>Spirochaetota</taxon>
        <taxon>Spirochaetia</taxon>
        <taxon>Spirochaetales</taxon>
        <taxon>Spirochaetaceae</taxon>
        <taxon>Entomospira</taxon>
    </lineage>
</organism>
<dbReference type="AlphaFoldDB" id="A0A968GDF2"/>
<protein>
    <submittedName>
        <fullName evidence="1">Uncharacterized protein</fullName>
    </submittedName>
</protein>
<name>A0A968GDF2_9SPIO</name>
<proteinExistence type="predicted"/>